<evidence type="ECO:0000256" key="2">
    <source>
        <dbReference type="ARBA" id="ARBA00022448"/>
    </source>
</evidence>
<keyword evidence="17" id="KW-1185">Reference proteome</keyword>
<evidence type="ECO:0000256" key="14">
    <source>
        <dbReference type="RuleBase" id="RU003848"/>
    </source>
</evidence>
<evidence type="ECO:0000256" key="5">
    <source>
        <dbReference type="ARBA" id="ARBA00022781"/>
    </source>
</evidence>
<evidence type="ECO:0000256" key="7">
    <source>
        <dbReference type="ARBA" id="ARBA00023065"/>
    </source>
</evidence>
<comment type="function">
    <text evidence="11">Component of the F(0) channel, it forms part of the peripheral stalk, linking F(1) to F(0). The b'-subunit is a diverged and duplicated form of b found in plants and photosynthetic bacteria.</text>
</comment>
<dbReference type="InterPro" id="IPR002146">
    <property type="entry name" value="ATP_synth_b/b'su_bac/chlpt"/>
</dbReference>
<evidence type="ECO:0000256" key="15">
    <source>
        <dbReference type="SAM" id="Coils"/>
    </source>
</evidence>
<keyword evidence="15" id="KW-0175">Coiled coil</keyword>
<dbReference type="Pfam" id="PF00430">
    <property type="entry name" value="ATP-synt_B"/>
    <property type="match status" value="1"/>
</dbReference>
<evidence type="ECO:0000256" key="13">
    <source>
        <dbReference type="HAMAP-Rule" id="MF_01398"/>
    </source>
</evidence>
<dbReference type="HAMAP" id="MF_01398">
    <property type="entry name" value="ATP_synth_b_bprime"/>
    <property type="match status" value="1"/>
</dbReference>
<evidence type="ECO:0000256" key="3">
    <source>
        <dbReference type="ARBA" id="ARBA00022547"/>
    </source>
</evidence>
<keyword evidence="8 13" id="KW-0472">Membrane</keyword>
<evidence type="ECO:0000256" key="9">
    <source>
        <dbReference type="ARBA" id="ARBA00023310"/>
    </source>
</evidence>
<evidence type="ECO:0000313" key="16">
    <source>
        <dbReference type="EMBL" id="GIU67324.1"/>
    </source>
</evidence>
<keyword evidence="2 13" id="KW-0813">Transport</keyword>
<protein>
    <recommendedName>
        <fullName evidence="13">ATP synthase subunit b</fullName>
    </recommendedName>
    <alternativeName>
        <fullName evidence="13">ATP synthase F(0) sector subunit b</fullName>
    </alternativeName>
    <alternativeName>
        <fullName evidence="13">ATPase subunit I</fullName>
    </alternativeName>
    <alternativeName>
        <fullName evidence="13">F-type ATPase subunit b</fullName>
        <shortName evidence="13">F-ATPase subunit b</shortName>
    </alternativeName>
</protein>
<dbReference type="InterPro" id="IPR050059">
    <property type="entry name" value="ATP_synthase_B_chain"/>
</dbReference>
<evidence type="ECO:0000256" key="6">
    <source>
        <dbReference type="ARBA" id="ARBA00022989"/>
    </source>
</evidence>
<sequence length="163" mass="17256">MAVEFDATLVAALGFATFIGGMIYLKVPSMLTKALDDQSAKISKELAEAKRLREEAQALYQSYQAQQAQAAKNAAAIIAKAEEDAVRLKAEAEAALDKTIKARAKQAEERIARAEQAALSEVRSAASLAAIKVAETVMKSSLKGKAGETLVANGIATIEAKFN</sequence>
<feature type="coiled-coil region" evidence="15">
    <location>
        <begin position="35"/>
        <end position="124"/>
    </location>
</feature>
<keyword evidence="5 13" id="KW-0375">Hydrogen ion transport</keyword>
<keyword evidence="7 13" id="KW-0406">Ion transport</keyword>
<keyword evidence="9 13" id="KW-0066">ATP synthesis</keyword>
<evidence type="ECO:0000256" key="8">
    <source>
        <dbReference type="ARBA" id="ARBA00023136"/>
    </source>
</evidence>
<evidence type="ECO:0000256" key="11">
    <source>
        <dbReference type="ARBA" id="ARBA00025614"/>
    </source>
</evidence>
<dbReference type="PANTHER" id="PTHR33445:SF1">
    <property type="entry name" value="ATP SYNTHASE SUBUNIT B"/>
    <property type="match status" value="1"/>
</dbReference>
<dbReference type="EMBL" id="BPFZ01000008">
    <property type="protein sequence ID" value="GIU67324.1"/>
    <property type="molecule type" value="Genomic_DNA"/>
</dbReference>
<evidence type="ECO:0000313" key="17">
    <source>
        <dbReference type="Proteomes" id="UP001161064"/>
    </source>
</evidence>
<keyword evidence="4 13" id="KW-0812">Transmembrane</keyword>
<accession>A0ABQ4PWH9</accession>
<keyword evidence="6 13" id="KW-1133">Transmembrane helix</keyword>
<keyword evidence="3 13" id="KW-0138">CF(0)</keyword>
<dbReference type="Proteomes" id="UP001161064">
    <property type="component" value="Unassembled WGS sequence"/>
</dbReference>
<evidence type="ECO:0000256" key="10">
    <source>
        <dbReference type="ARBA" id="ARBA00025198"/>
    </source>
</evidence>
<dbReference type="CDD" id="cd06503">
    <property type="entry name" value="ATP-synt_Fo_b"/>
    <property type="match status" value="1"/>
</dbReference>
<reference evidence="16" key="1">
    <citation type="submission" date="2021-05" db="EMBL/GenBank/DDBJ databases">
        <authorList>
            <person name="Tanabe Y."/>
        </authorList>
    </citation>
    <scope>NUCLEOTIDE SEQUENCE</scope>
    <source>
        <strain evidence="16">BOTRYCO-1</strain>
    </source>
</reference>
<proteinExistence type="inferred from homology"/>
<organism evidence="16 17">
    <name type="scientific">Candidatus Phycosocius spiralis</name>
    <dbReference type="NCBI Taxonomy" id="2815099"/>
    <lineage>
        <taxon>Bacteria</taxon>
        <taxon>Pseudomonadati</taxon>
        <taxon>Pseudomonadota</taxon>
        <taxon>Alphaproteobacteria</taxon>
        <taxon>Caulobacterales</taxon>
        <taxon>Caulobacterales incertae sedis</taxon>
        <taxon>Candidatus Phycosocius</taxon>
    </lineage>
</organism>
<dbReference type="PANTHER" id="PTHR33445">
    <property type="entry name" value="ATP SYNTHASE SUBUNIT B', CHLOROPLASTIC"/>
    <property type="match status" value="1"/>
</dbReference>
<comment type="subunit">
    <text evidence="13">F-type ATPases have 2 components, F(1) - the catalytic core - and F(0) - the membrane proton channel. F(1) has five subunits: alpha(3), beta(3), gamma(1), delta(1), epsilon(1). F(0) has three main subunits: a(1), b(2) and c(10-14). The alpha and beta chains form an alternating ring which encloses part of the gamma chain. F(1) is attached to F(0) by a central stalk formed by the gamma and epsilon chains, while a peripheral stalk is formed by the delta and b chains.</text>
</comment>
<reference evidence="16" key="2">
    <citation type="journal article" date="2023" name="ISME Commun">
        <title>Characterization of a bloom-associated alphaproteobacterial lineage, 'Candidatus Phycosocius': insights into freshwater algal-bacterial interactions.</title>
        <authorList>
            <person name="Tanabe Y."/>
            <person name="Yamaguchi H."/>
            <person name="Yoshida M."/>
            <person name="Kai A."/>
            <person name="Okazaki Y."/>
        </authorList>
    </citation>
    <scope>NUCLEOTIDE SEQUENCE</scope>
    <source>
        <strain evidence="16">BOTRYCO-1</strain>
    </source>
</reference>
<comment type="similarity">
    <text evidence="1 13 14">Belongs to the ATPase B chain family.</text>
</comment>
<keyword evidence="13" id="KW-1003">Cell membrane</keyword>
<comment type="caution">
    <text evidence="16">The sequence shown here is derived from an EMBL/GenBank/DDBJ whole genome shotgun (WGS) entry which is preliminary data.</text>
</comment>
<name>A0ABQ4PWH9_9PROT</name>
<dbReference type="RefSeq" id="WP_284360175.1">
    <property type="nucleotide sequence ID" value="NZ_BPFZ01000008.1"/>
</dbReference>
<feature type="transmembrane region" description="Helical" evidence="13">
    <location>
        <begin position="6"/>
        <end position="25"/>
    </location>
</feature>
<comment type="function">
    <text evidence="10 13">F(1)F(0) ATP synthase produces ATP from ADP in the presence of a proton or sodium gradient. F-type ATPases consist of two structural domains, F(1) containing the extramembraneous catalytic core and F(0) containing the membrane proton channel, linked together by a central stalk and a peripheral stalk. During catalysis, ATP synthesis in the catalytic domain of F(1) is coupled via a rotary mechanism of the central stalk subunits to proton translocation.</text>
</comment>
<evidence type="ECO:0000256" key="4">
    <source>
        <dbReference type="ARBA" id="ARBA00022692"/>
    </source>
</evidence>
<gene>
    <name evidence="16" type="primary">atpF1</name>
    <name evidence="13" type="synonym">atpF</name>
    <name evidence="16" type="ORF">PsB1_1478</name>
</gene>
<evidence type="ECO:0000256" key="12">
    <source>
        <dbReference type="ARBA" id="ARBA00037847"/>
    </source>
</evidence>
<comment type="subcellular location">
    <subcellularLocation>
        <location evidence="13">Cell membrane</location>
        <topology evidence="13">Single-pass membrane protein</topology>
    </subcellularLocation>
    <subcellularLocation>
        <location evidence="12">Endomembrane system</location>
        <topology evidence="12">Single-pass membrane protein</topology>
    </subcellularLocation>
</comment>
<evidence type="ECO:0000256" key="1">
    <source>
        <dbReference type="ARBA" id="ARBA00005513"/>
    </source>
</evidence>